<dbReference type="EMBL" id="JAUJYN010000001">
    <property type="protein sequence ID" value="KAK1281197.1"/>
    <property type="molecule type" value="Genomic_DNA"/>
</dbReference>
<reference evidence="1" key="1">
    <citation type="journal article" date="2023" name="Nat. Commun.">
        <title>Diploid and tetraploid genomes of Acorus and the evolution of monocots.</title>
        <authorList>
            <person name="Ma L."/>
            <person name="Liu K.W."/>
            <person name="Li Z."/>
            <person name="Hsiao Y.Y."/>
            <person name="Qi Y."/>
            <person name="Fu T."/>
            <person name="Tang G.D."/>
            <person name="Zhang D."/>
            <person name="Sun W.H."/>
            <person name="Liu D.K."/>
            <person name="Li Y."/>
            <person name="Chen G.Z."/>
            <person name="Liu X.D."/>
            <person name="Liao X.Y."/>
            <person name="Jiang Y.T."/>
            <person name="Yu X."/>
            <person name="Hao Y."/>
            <person name="Huang J."/>
            <person name="Zhao X.W."/>
            <person name="Ke S."/>
            <person name="Chen Y.Y."/>
            <person name="Wu W.L."/>
            <person name="Hsu J.L."/>
            <person name="Lin Y.F."/>
            <person name="Huang M.D."/>
            <person name="Li C.Y."/>
            <person name="Huang L."/>
            <person name="Wang Z.W."/>
            <person name="Zhao X."/>
            <person name="Zhong W.Y."/>
            <person name="Peng D.H."/>
            <person name="Ahmad S."/>
            <person name="Lan S."/>
            <person name="Zhang J.S."/>
            <person name="Tsai W.C."/>
            <person name="Van de Peer Y."/>
            <person name="Liu Z.J."/>
        </authorList>
    </citation>
    <scope>NUCLEOTIDE SEQUENCE</scope>
    <source>
        <strain evidence="1">SCP</strain>
    </source>
</reference>
<gene>
    <name evidence="1" type="ORF">QJS04_geneDACA004796</name>
</gene>
<name>A0AAV9BYI3_ACOGR</name>
<accession>A0AAV9BYI3</accession>
<evidence type="ECO:0000313" key="1">
    <source>
        <dbReference type="EMBL" id="KAK1281197.1"/>
    </source>
</evidence>
<dbReference type="Proteomes" id="UP001179952">
    <property type="component" value="Unassembled WGS sequence"/>
</dbReference>
<protein>
    <submittedName>
        <fullName evidence="1">Uncharacterized protein</fullName>
    </submittedName>
</protein>
<evidence type="ECO:0000313" key="2">
    <source>
        <dbReference type="Proteomes" id="UP001179952"/>
    </source>
</evidence>
<reference evidence="1" key="2">
    <citation type="submission" date="2023-06" db="EMBL/GenBank/DDBJ databases">
        <authorList>
            <person name="Ma L."/>
            <person name="Liu K.-W."/>
            <person name="Li Z."/>
            <person name="Hsiao Y.-Y."/>
            <person name="Qi Y."/>
            <person name="Fu T."/>
            <person name="Tang G."/>
            <person name="Zhang D."/>
            <person name="Sun W.-H."/>
            <person name="Liu D.-K."/>
            <person name="Li Y."/>
            <person name="Chen G.-Z."/>
            <person name="Liu X.-D."/>
            <person name="Liao X.-Y."/>
            <person name="Jiang Y.-T."/>
            <person name="Yu X."/>
            <person name="Hao Y."/>
            <person name="Huang J."/>
            <person name="Zhao X.-W."/>
            <person name="Ke S."/>
            <person name="Chen Y.-Y."/>
            <person name="Wu W.-L."/>
            <person name="Hsu J.-L."/>
            <person name="Lin Y.-F."/>
            <person name="Huang M.-D."/>
            <person name="Li C.-Y."/>
            <person name="Huang L."/>
            <person name="Wang Z.-W."/>
            <person name="Zhao X."/>
            <person name="Zhong W.-Y."/>
            <person name="Peng D.-H."/>
            <person name="Ahmad S."/>
            <person name="Lan S."/>
            <person name="Zhang J.-S."/>
            <person name="Tsai W.-C."/>
            <person name="Van De Peer Y."/>
            <person name="Liu Z.-J."/>
        </authorList>
    </citation>
    <scope>NUCLEOTIDE SEQUENCE</scope>
    <source>
        <strain evidence="1">SCP</strain>
        <tissue evidence="1">Leaves</tissue>
    </source>
</reference>
<organism evidence="1 2">
    <name type="scientific">Acorus gramineus</name>
    <name type="common">Dwarf sweet flag</name>
    <dbReference type="NCBI Taxonomy" id="55184"/>
    <lineage>
        <taxon>Eukaryota</taxon>
        <taxon>Viridiplantae</taxon>
        <taxon>Streptophyta</taxon>
        <taxon>Embryophyta</taxon>
        <taxon>Tracheophyta</taxon>
        <taxon>Spermatophyta</taxon>
        <taxon>Magnoliopsida</taxon>
        <taxon>Liliopsida</taxon>
        <taxon>Acoraceae</taxon>
        <taxon>Acorus</taxon>
    </lineage>
</organism>
<proteinExistence type="predicted"/>
<keyword evidence="2" id="KW-1185">Reference proteome</keyword>
<dbReference type="AlphaFoldDB" id="A0AAV9BYI3"/>
<comment type="caution">
    <text evidence="1">The sequence shown here is derived from an EMBL/GenBank/DDBJ whole genome shotgun (WGS) entry which is preliminary data.</text>
</comment>
<sequence>MTPSKAETFYARQIHTAIQTACQPSDLNRTVITTFKSANTKKKKKRYTY</sequence>